<reference evidence="1 2" key="1">
    <citation type="journal article" date="2016" name="Nat. Commun.">
        <title>Thousands of microbial genomes shed light on interconnected biogeochemical processes in an aquifer system.</title>
        <authorList>
            <person name="Anantharaman K."/>
            <person name="Brown C.T."/>
            <person name="Hug L.A."/>
            <person name="Sharon I."/>
            <person name="Castelle C.J."/>
            <person name="Probst A.J."/>
            <person name="Thomas B.C."/>
            <person name="Singh A."/>
            <person name="Wilkins M.J."/>
            <person name="Karaoz U."/>
            <person name="Brodie E.L."/>
            <person name="Williams K.H."/>
            <person name="Hubbard S.S."/>
            <person name="Banfield J.F."/>
        </authorList>
    </citation>
    <scope>NUCLEOTIDE SEQUENCE [LARGE SCALE GENOMIC DNA]</scope>
</reference>
<accession>A0A1F6EEE2</accession>
<dbReference type="EMBL" id="MFLV01000004">
    <property type="protein sequence ID" value="OGG72008.1"/>
    <property type="molecule type" value="Genomic_DNA"/>
</dbReference>
<protein>
    <submittedName>
        <fullName evidence="1">Uncharacterized protein</fullName>
    </submittedName>
</protein>
<comment type="caution">
    <text evidence="1">The sequence shown here is derived from an EMBL/GenBank/DDBJ whole genome shotgun (WGS) entry which is preliminary data.</text>
</comment>
<sequence length="153" mass="16898">MRTLYQPPSRYRLLALAFVFVCTAVLAFAYLGTFAKFVLAQINPVPEELRLHANKSDVIAAKDITVYDIDEHGNRVEGTDRPAVFYAYKANVISDSPSGSLSSLAQKSGLQLGNEEVQKRTPHSRTFSTSREGFLATEIIAGYPQYHRDNAGA</sequence>
<name>A0A1F6EEE2_9BACT</name>
<organism evidence="1 2">
    <name type="scientific">Candidatus Kaiserbacteria bacterium RIFCSPLOWO2_01_FULL_51_21</name>
    <dbReference type="NCBI Taxonomy" id="1798508"/>
    <lineage>
        <taxon>Bacteria</taxon>
        <taxon>Candidatus Kaiseribacteriota</taxon>
    </lineage>
</organism>
<dbReference type="AlphaFoldDB" id="A0A1F6EEE2"/>
<evidence type="ECO:0000313" key="2">
    <source>
        <dbReference type="Proteomes" id="UP000179115"/>
    </source>
</evidence>
<dbReference type="Proteomes" id="UP000179115">
    <property type="component" value="Unassembled WGS sequence"/>
</dbReference>
<gene>
    <name evidence="1" type="ORF">A3A35_01290</name>
</gene>
<proteinExistence type="predicted"/>
<evidence type="ECO:0000313" key="1">
    <source>
        <dbReference type="EMBL" id="OGG72008.1"/>
    </source>
</evidence>